<proteinExistence type="predicted"/>
<name>A0A9W7KVW9_9STRA</name>
<evidence type="ECO:0000259" key="1">
    <source>
        <dbReference type="Pfam" id="PF00787"/>
    </source>
</evidence>
<reference evidence="3" key="1">
    <citation type="journal article" date="2023" name="Commun. Biol.">
        <title>Genome analysis of Parmales, the sister group of diatoms, reveals the evolutionary specialization of diatoms from phago-mixotrophs to photoautotrophs.</title>
        <authorList>
            <person name="Ban H."/>
            <person name="Sato S."/>
            <person name="Yoshikawa S."/>
            <person name="Yamada K."/>
            <person name="Nakamura Y."/>
            <person name="Ichinomiya M."/>
            <person name="Sato N."/>
            <person name="Blanc-Mathieu R."/>
            <person name="Endo H."/>
            <person name="Kuwata A."/>
            <person name="Ogata H."/>
        </authorList>
    </citation>
    <scope>NUCLEOTIDE SEQUENCE [LARGE SCALE GENOMIC DNA]</scope>
    <source>
        <strain evidence="3">NIES 3700</strain>
    </source>
</reference>
<dbReference type="InterPro" id="IPR001683">
    <property type="entry name" value="PX_dom"/>
</dbReference>
<gene>
    <name evidence="2" type="ORF">TrLO_g8563</name>
</gene>
<protein>
    <recommendedName>
        <fullName evidence="1">PX domain-containing protein</fullName>
    </recommendedName>
</protein>
<evidence type="ECO:0000313" key="3">
    <source>
        <dbReference type="Proteomes" id="UP001165122"/>
    </source>
</evidence>
<comment type="caution">
    <text evidence="2">The sequence shown here is derived from an EMBL/GenBank/DDBJ whole genome shotgun (WGS) entry which is preliminary data.</text>
</comment>
<dbReference type="CDD" id="cd06093">
    <property type="entry name" value="PX_domain"/>
    <property type="match status" value="1"/>
</dbReference>
<dbReference type="Proteomes" id="UP001165122">
    <property type="component" value="Unassembled WGS sequence"/>
</dbReference>
<dbReference type="AlphaFoldDB" id="A0A9W7KVW9"/>
<keyword evidence="3" id="KW-1185">Reference proteome</keyword>
<dbReference type="InterPro" id="IPR036871">
    <property type="entry name" value="PX_dom_sf"/>
</dbReference>
<dbReference type="Pfam" id="PF00787">
    <property type="entry name" value="PX"/>
    <property type="match status" value="1"/>
</dbReference>
<evidence type="ECO:0000313" key="2">
    <source>
        <dbReference type="EMBL" id="GMI13638.1"/>
    </source>
</evidence>
<accession>A0A9W7KVW9</accession>
<dbReference type="OrthoDB" id="199075at2759"/>
<dbReference type="SUPFAM" id="SSF64268">
    <property type="entry name" value="PX domain"/>
    <property type="match status" value="1"/>
</dbReference>
<dbReference type="Gene3D" id="3.30.1520.10">
    <property type="entry name" value="Phox-like domain"/>
    <property type="match status" value="1"/>
</dbReference>
<dbReference type="GO" id="GO:0035091">
    <property type="term" value="F:phosphatidylinositol binding"/>
    <property type="evidence" value="ECO:0007669"/>
    <property type="project" value="InterPro"/>
</dbReference>
<sequence length="266" mass="29731">MSFFSRHISTVSKTFPAEISNPPYLGRRTIPMAVSVRHNVITGSRQVLIDGQTVEGTKGFSGIISSNSEGNLGLGSTIKFSFHHAESKKDINVEIRIKPSFLSYDYECLVDGVFIDEEEWAMNQALRQGRDADGVTLNTVTIKVDTYRVDVVKGEKKAYFKLVSTLTNPNGAEPEVVEVWKSFSEQLDVANIAKSSYKSSHLKSSFPSFPTRFVGMSVDQFSSEFLNSRKIELEDFWRKLGGFPRIAGRFEVLRFLGFEGERGAGM</sequence>
<feature type="domain" description="PX" evidence="1">
    <location>
        <begin position="178"/>
        <end position="258"/>
    </location>
</feature>
<organism evidence="2 3">
    <name type="scientific">Triparma laevis f. longispina</name>
    <dbReference type="NCBI Taxonomy" id="1714387"/>
    <lineage>
        <taxon>Eukaryota</taxon>
        <taxon>Sar</taxon>
        <taxon>Stramenopiles</taxon>
        <taxon>Ochrophyta</taxon>
        <taxon>Bolidophyceae</taxon>
        <taxon>Parmales</taxon>
        <taxon>Triparmaceae</taxon>
        <taxon>Triparma</taxon>
    </lineage>
</organism>
<dbReference type="EMBL" id="BRXW01000196">
    <property type="protein sequence ID" value="GMI13638.1"/>
    <property type="molecule type" value="Genomic_DNA"/>
</dbReference>